<dbReference type="SMART" id="SM00393">
    <property type="entry name" value="R3H"/>
    <property type="match status" value="1"/>
</dbReference>
<dbReference type="Proteomes" id="UP001144396">
    <property type="component" value="Unassembled WGS sequence"/>
</dbReference>
<reference evidence="2" key="1">
    <citation type="submission" date="2022-12" db="EMBL/GenBank/DDBJ databases">
        <title>Reference genome sequencing for broad-spectrum identification of bacterial and archaeal isolates by mass spectrometry.</title>
        <authorList>
            <person name="Sekiguchi Y."/>
            <person name="Tourlousse D.M."/>
        </authorList>
    </citation>
    <scope>NUCLEOTIDE SEQUENCE</scope>
    <source>
        <strain evidence="2">14</strain>
    </source>
</reference>
<proteinExistence type="predicted"/>
<dbReference type="GO" id="GO:0003723">
    <property type="term" value="F:RNA binding"/>
    <property type="evidence" value="ECO:0007669"/>
    <property type="project" value="InterPro"/>
</dbReference>
<dbReference type="PROSITE" id="PS51061">
    <property type="entry name" value="R3H"/>
    <property type="match status" value="1"/>
</dbReference>
<accession>A0A9W6CUV7</accession>
<dbReference type="SUPFAM" id="SSF82708">
    <property type="entry name" value="R3H domain"/>
    <property type="match status" value="1"/>
</dbReference>
<dbReference type="PANTHER" id="PTHR35800">
    <property type="entry name" value="PROTEIN JAG"/>
    <property type="match status" value="1"/>
</dbReference>
<evidence type="ECO:0000259" key="1">
    <source>
        <dbReference type="PROSITE" id="PS51061"/>
    </source>
</evidence>
<dbReference type="Gene3D" id="3.30.1370.50">
    <property type="entry name" value="R3H-like domain"/>
    <property type="match status" value="1"/>
</dbReference>
<dbReference type="RefSeq" id="WP_281883624.1">
    <property type="nucleotide sequence ID" value="NZ_BSDP01000001.1"/>
</dbReference>
<sequence>MTDVQHEQPQAEPFADEGEIAADYIEELLDICDIDGDIDIDVTDQRAMVSVTASEGSNLSLLSKPDVVASLQELARLAVQSKTGGFSRMILDIGGSRDQRKAELSQLVSRAIERIEAGSADAALPAMSSYERKIVHDLVAERGFHSESSGEGKDRHTVITRA</sequence>
<dbReference type="CDD" id="cd02644">
    <property type="entry name" value="R3H_jag"/>
    <property type="match status" value="1"/>
</dbReference>
<dbReference type="Pfam" id="PF01424">
    <property type="entry name" value="R3H"/>
    <property type="match status" value="1"/>
</dbReference>
<dbReference type="InterPro" id="IPR001374">
    <property type="entry name" value="R3H_dom"/>
</dbReference>
<gene>
    <name evidence="2" type="ORF">ARHIZOSPH14_14860</name>
</gene>
<evidence type="ECO:0000313" key="2">
    <source>
        <dbReference type="EMBL" id="GLI27244.1"/>
    </source>
</evidence>
<dbReference type="EMBL" id="BSDP01000001">
    <property type="protein sequence ID" value="GLI27244.1"/>
    <property type="molecule type" value="Genomic_DNA"/>
</dbReference>
<dbReference type="PANTHER" id="PTHR35800:SF1">
    <property type="entry name" value="RNA-BINDING PROTEIN KHPB"/>
    <property type="match status" value="1"/>
</dbReference>
<dbReference type="InterPro" id="IPR015946">
    <property type="entry name" value="KH_dom-like_a/b"/>
</dbReference>
<protein>
    <recommendedName>
        <fullName evidence="1">R3H domain-containing protein</fullName>
    </recommendedName>
</protein>
<organism evidence="2 3">
    <name type="scientific">Agromyces rhizosphaerae</name>
    <dbReference type="NCBI Taxonomy" id="88374"/>
    <lineage>
        <taxon>Bacteria</taxon>
        <taxon>Bacillati</taxon>
        <taxon>Actinomycetota</taxon>
        <taxon>Actinomycetes</taxon>
        <taxon>Micrococcales</taxon>
        <taxon>Microbacteriaceae</taxon>
        <taxon>Agromyces</taxon>
    </lineage>
</organism>
<keyword evidence="3" id="KW-1185">Reference proteome</keyword>
<dbReference type="InterPro" id="IPR039247">
    <property type="entry name" value="KhpB"/>
</dbReference>
<dbReference type="AlphaFoldDB" id="A0A9W6CUV7"/>
<evidence type="ECO:0000313" key="3">
    <source>
        <dbReference type="Proteomes" id="UP001144396"/>
    </source>
</evidence>
<comment type="caution">
    <text evidence="2">The sequence shown here is derived from an EMBL/GenBank/DDBJ whole genome shotgun (WGS) entry which is preliminary data.</text>
</comment>
<name>A0A9W6CUV7_9MICO</name>
<dbReference type="Gene3D" id="3.30.300.20">
    <property type="match status" value="1"/>
</dbReference>
<dbReference type="InterPro" id="IPR036867">
    <property type="entry name" value="R3H_dom_sf"/>
</dbReference>
<feature type="domain" description="R3H" evidence="1">
    <location>
        <begin position="98"/>
        <end position="162"/>
    </location>
</feature>
<dbReference type="InterPro" id="IPR034079">
    <property type="entry name" value="R3H_KhpB"/>
</dbReference>